<proteinExistence type="predicted"/>
<name>A0AAW0F7E3_9TRYP</name>
<evidence type="ECO:0000313" key="1">
    <source>
        <dbReference type="EMBL" id="KAK7201954.1"/>
    </source>
</evidence>
<dbReference type="Proteomes" id="UP001430356">
    <property type="component" value="Unassembled WGS sequence"/>
</dbReference>
<dbReference type="AlphaFoldDB" id="A0AAW0F7E3"/>
<reference evidence="1 2" key="1">
    <citation type="journal article" date="2021" name="MBio">
        <title>A New Model Trypanosomatid, Novymonas esmeraldas: Genomic Perception of Its 'Candidatus Pandoraea novymonadis' Endosymbiont.</title>
        <authorList>
            <person name="Zakharova A."/>
            <person name="Saura A."/>
            <person name="Butenko A."/>
            <person name="Podesvova L."/>
            <person name="Warmusova S."/>
            <person name="Kostygov A.Y."/>
            <person name="Nenarokova A."/>
            <person name="Lukes J."/>
            <person name="Opperdoes F.R."/>
            <person name="Yurchenko V."/>
        </authorList>
    </citation>
    <scope>NUCLEOTIDE SEQUENCE [LARGE SCALE GENOMIC DNA]</scope>
    <source>
        <strain evidence="1 2">E262AT.01</strain>
    </source>
</reference>
<accession>A0AAW0F7E3</accession>
<dbReference type="EMBL" id="JAECZO010000022">
    <property type="protein sequence ID" value="KAK7201954.1"/>
    <property type="molecule type" value="Genomic_DNA"/>
</dbReference>
<evidence type="ECO:0000313" key="2">
    <source>
        <dbReference type="Proteomes" id="UP001430356"/>
    </source>
</evidence>
<protein>
    <submittedName>
        <fullName evidence="1">Uncharacterized protein</fullName>
    </submittedName>
</protein>
<organism evidence="1 2">
    <name type="scientific">Novymonas esmeraldas</name>
    <dbReference type="NCBI Taxonomy" id="1808958"/>
    <lineage>
        <taxon>Eukaryota</taxon>
        <taxon>Discoba</taxon>
        <taxon>Euglenozoa</taxon>
        <taxon>Kinetoplastea</taxon>
        <taxon>Metakinetoplastina</taxon>
        <taxon>Trypanosomatida</taxon>
        <taxon>Trypanosomatidae</taxon>
        <taxon>Novymonas</taxon>
    </lineage>
</organism>
<keyword evidence="2" id="KW-1185">Reference proteome</keyword>
<sequence length="106" mass="11266">MSNIAFDLPAALQCAVPPYAIVSCTAKPHVTRTLRNETETAAEKRCGGGDESKVASRAFLGRRLTHRQSALAHDADREPENVEAGFLTPDGVYVVLHSGATMNTAG</sequence>
<gene>
    <name evidence="1" type="ORF">NESM_000263300</name>
</gene>
<comment type="caution">
    <text evidence="1">The sequence shown here is derived from an EMBL/GenBank/DDBJ whole genome shotgun (WGS) entry which is preliminary data.</text>
</comment>